<keyword evidence="1" id="KW-0614">Plasmid</keyword>
<evidence type="ECO:0000313" key="1">
    <source>
        <dbReference type="EMBL" id="QIZ20148.1"/>
    </source>
</evidence>
<proteinExistence type="predicted"/>
<accession>A0A6H1Q011</accession>
<reference evidence="1" key="1">
    <citation type="submission" date="2020-01" db="EMBL/GenBank/DDBJ databases">
        <title>Whole-genome sequencing for Comamonas testosteroni.</title>
        <authorList>
            <person name="Qin Y."/>
            <person name="Rui Y."/>
        </authorList>
    </citation>
    <scope>NUCLEOTIDE SEQUENCE</scope>
    <source>
        <strain evidence="1">NFYY023</strain>
        <plasmid evidence="1">pNFYY023-1</plasmid>
    </source>
</reference>
<geneLocation type="plasmid" evidence="1">
    <name>pNFYY023-1</name>
</geneLocation>
<dbReference type="EMBL" id="MT011984">
    <property type="protein sequence ID" value="QIZ20148.1"/>
    <property type="molecule type" value="Genomic_DNA"/>
</dbReference>
<dbReference type="AlphaFoldDB" id="A0A6H1Q011"/>
<sequence length="161" mass="18411">MVLSFHLGTTLNTKFSIANPSFQHCSGQNLKRGANNFTRELASNYDCFSFNTTTLSYPTCFKDKYRAFPQSKAPPHYSSNCYTHVLFVGFVFTLKFSVLTKLSACSTQQIQADQLQHQLTTANFPVVHMPNINCLRSQLDLTYICRRFFALFRLAAFTMPY</sequence>
<organism evidence="1">
    <name type="scientific">Comamonas testosteroni</name>
    <name type="common">Pseudomonas testosteroni</name>
    <dbReference type="NCBI Taxonomy" id="285"/>
    <lineage>
        <taxon>Bacteria</taxon>
        <taxon>Pseudomonadati</taxon>
        <taxon>Pseudomonadota</taxon>
        <taxon>Betaproteobacteria</taxon>
        <taxon>Burkholderiales</taxon>
        <taxon>Comamonadaceae</taxon>
        <taxon>Comamonas</taxon>
    </lineage>
</organism>
<protein>
    <submittedName>
        <fullName evidence="1">Putative clustered mitochondria protein-like protein isoform X3</fullName>
    </submittedName>
</protein>
<name>A0A6H1Q011_COMTE</name>